<evidence type="ECO:0000313" key="1">
    <source>
        <dbReference type="EMBL" id="KAB8304110.1"/>
    </source>
</evidence>
<dbReference type="EMBL" id="VIGI01000001">
    <property type="protein sequence ID" value="KAB8304110.1"/>
    <property type="molecule type" value="Genomic_DNA"/>
</dbReference>
<gene>
    <name evidence="1" type="ORF">EYC80_003531</name>
</gene>
<name>A0A5N6KJY3_MONLA</name>
<dbReference type="Proteomes" id="UP000326757">
    <property type="component" value="Unassembled WGS sequence"/>
</dbReference>
<reference evidence="1 2" key="1">
    <citation type="submission" date="2019-06" db="EMBL/GenBank/DDBJ databases">
        <title>Genome Sequence of the Brown Rot Fungal Pathogen Monilinia laxa.</title>
        <authorList>
            <person name="De Miccolis Angelini R.M."/>
            <person name="Landi L."/>
            <person name="Abate D."/>
            <person name="Pollastro S."/>
            <person name="Romanazzi G."/>
            <person name="Faretra F."/>
        </authorList>
    </citation>
    <scope>NUCLEOTIDE SEQUENCE [LARGE SCALE GENOMIC DNA]</scope>
    <source>
        <strain evidence="1 2">Mlax316</strain>
    </source>
</reference>
<comment type="caution">
    <text evidence="1">The sequence shown here is derived from an EMBL/GenBank/DDBJ whole genome shotgun (WGS) entry which is preliminary data.</text>
</comment>
<accession>A0A5N6KJY3</accession>
<proteinExistence type="predicted"/>
<protein>
    <submittedName>
        <fullName evidence="1">Uncharacterized protein</fullName>
    </submittedName>
</protein>
<evidence type="ECO:0000313" key="2">
    <source>
        <dbReference type="Proteomes" id="UP000326757"/>
    </source>
</evidence>
<keyword evidence="2" id="KW-1185">Reference proteome</keyword>
<organism evidence="1 2">
    <name type="scientific">Monilinia laxa</name>
    <name type="common">Brown rot fungus</name>
    <name type="synonym">Sclerotinia laxa</name>
    <dbReference type="NCBI Taxonomy" id="61186"/>
    <lineage>
        <taxon>Eukaryota</taxon>
        <taxon>Fungi</taxon>
        <taxon>Dikarya</taxon>
        <taxon>Ascomycota</taxon>
        <taxon>Pezizomycotina</taxon>
        <taxon>Leotiomycetes</taxon>
        <taxon>Helotiales</taxon>
        <taxon>Sclerotiniaceae</taxon>
        <taxon>Monilinia</taxon>
    </lineage>
</organism>
<dbReference type="AlphaFoldDB" id="A0A5N6KJY3"/>
<sequence>MLLRDTLGETKRGKVTGKIAFPAKFDRVIHDIDIDIDVFDIWSSSIFLIYSTLITLYKCWSVSKNLREGQNPFLLKI</sequence>